<dbReference type="CDD" id="cd00761">
    <property type="entry name" value="Glyco_tranf_GTA_type"/>
    <property type="match status" value="1"/>
</dbReference>
<organism evidence="2 3">
    <name type="scientific">Aquipseudomonas alcaligenes</name>
    <name type="common">Pseudomonas alcaligenes</name>
    <dbReference type="NCBI Taxonomy" id="43263"/>
    <lineage>
        <taxon>Bacteria</taxon>
        <taxon>Pseudomonadati</taxon>
        <taxon>Pseudomonadota</taxon>
        <taxon>Gammaproteobacteria</taxon>
        <taxon>Pseudomonadales</taxon>
        <taxon>Pseudomonadaceae</taxon>
        <taxon>Aquipseudomonas</taxon>
    </lineage>
</organism>
<dbReference type="EMBL" id="FTMP01000001">
    <property type="protein sequence ID" value="SIP98021.1"/>
    <property type="molecule type" value="Genomic_DNA"/>
</dbReference>
<protein>
    <submittedName>
        <fullName evidence="2">Glycosyltransferase, GT2 family</fullName>
    </submittedName>
</protein>
<dbReference type="AlphaFoldDB" id="A0A1N6P0Z1"/>
<evidence type="ECO:0000259" key="1">
    <source>
        <dbReference type="Pfam" id="PF00535"/>
    </source>
</evidence>
<dbReference type="InterPro" id="IPR029044">
    <property type="entry name" value="Nucleotide-diphossugar_trans"/>
</dbReference>
<keyword evidence="2" id="KW-0808">Transferase</keyword>
<dbReference type="SUPFAM" id="SSF53448">
    <property type="entry name" value="Nucleotide-diphospho-sugar transferases"/>
    <property type="match status" value="1"/>
</dbReference>
<dbReference type="GO" id="GO:0016758">
    <property type="term" value="F:hexosyltransferase activity"/>
    <property type="evidence" value="ECO:0007669"/>
    <property type="project" value="UniProtKB-ARBA"/>
</dbReference>
<gene>
    <name evidence="2" type="ORF">SAMN05878282_101686</name>
</gene>
<evidence type="ECO:0000313" key="2">
    <source>
        <dbReference type="EMBL" id="SIP98021.1"/>
    </source>
</evidence>
<dbReference type="Pfam" id="PF00535">
    <property type="entry name" value="Glycos_transf_2"/>
    <property type="match status" value="1"/>
</dbReference>
<dbReference type="PANTHER" id="PTHR22916:SF3">
    <property type="entry name" value="UDP-GLCNAC:BETAGAL BETA-1,3-N-ACETYLGLUCOSAMINYLTRANSFERASE-LIKE PROTEIN 1"/>
    <property type="match status" value="1"/>
</dbReference>
<dbReference type="Gene3D" id="3.90.550.10">
    <property type="entry name" value="Spore Coat Polysaccharide Biosynthesis Protein SpsA, Chain A"/>
    <property type="match status" value="1"/>
</dbReference>
<sequence length="486" mass="54312">MQPLVSIILATYNRPETLRLAIASVLEQTLTDWELLVIGDACGAETAAVVEAAADPRIRYINLMRNVGEQSGPNNVGIAWARGRHIAFLNHDDLWLPDHLQAALEWLQATGADLVFPATAVIMPCTAEQLAAQTWRTFVHGIGRDGSFDPVETFAPASSWLMRREAAERTGYWKAARDCVTESSREYLFRAWRRGLQLRALPWVSVIAFHSGARANSYVLRDAHEQEWFWRQVKHDPLLRQQLLARAGNDEVPPRPALQYRLLRWLGGLGLFPAALEYRARGLRRGQLIDRLRRTRGLHPLADAHGGLREIRQLELARGPAYTLGHTLSFRSDGTAVAIQSYGWSYPEPQGTWTDGPEAGLCLTLATPVHEDLELEVEAQCFVSECWPRQRVSIHLGEHALAEWLFDTTQNHGLRTLRIPADIAQHSPLRLRFRLPDAQCPNELGLGNDSRRLGLNLMSLRLTPAVQQTPALAEAADRRGGPAPAA</sequence>
<dbReference type="PANTHER" id="PTHR22916">
    <property type="entry name" value="GLYCOSYLTRANSFERASE"/>
    <property type="match status" value="1"/>
</dbReference>
<name>A0A1N6P0Z1_AQUAC</name>
<reference evidence="2 3" key="1">
    <citation type="submission" date="2017-01" db="EMBL/GenBank/DDBJ databases">
        <authorList>
            <person name="Mah S.A."/>
            <person name="Swanson W.J."/>
            <person name="Moy G.W."/>
            <person name="Vacquier V.D."/>
        </authorList>
    </citation>
    <scope>NUCLEOTIDE SEQUENCE [LARGE SCALE GENOMIC DNA]</scope>
    <source>
        <strain evidence="2 3">RU36E</strain>
    </source>
</reference>
<dbReference type="InterPro" id="IPR001173">
    <property type="entry name" value="Glyco_trans_2-like"/>
</dbReference>
<accession>A0A1N6P0Z1</accession>
<proteinExistence type="predicted"/>
<feature type="domain" description="Glycosyltransferase 2-like" evidence="1">
    <location>
        <begin position="6"/>
        <end position="169"/>
    </location>
</feature>
<dbReference type="RefSeq" id="WP_175613914.1">
    <property type="nucleotide sequence ID" value="NZ_FTMP01000001.1"/>
</dbReference>
<evidence type="ECO:0000313" key="3">
    <source>
        <dbReference type="Proteomes" id="UP000185841"/>
    </source>
</evidence>
<dbReference type="Proteomes" id="UP000185841">
    <property type="component" value="Unassembled WGS sequence"/>
</dbReference>